<dbReference type="EMBL" id="MHIN01000015">
    <property type="protein sequence ID" value="OGY55468.1"/>
    <property type="molecule type" value="Genomic_DNA"/>
</dbReference>
<comment type="caution">
    <text evidence="1">The sequence shown here is derived from an EMBL/GenBank/DDBJ whole genome shotgun (WGS) entry which is preliminary data.</text>
</comment>
<reference evidence="1 2" key="1">
    <citation type="journal article" date="2016" name="Nat. Commun.">
        <title>Thousands of microbial genomes shed light on interconnected biogeochemical processes in an aquifer system.</title>
        <authorList>
            <person name="Anantharaman K."/>
            <person name="Brown C.T."/>
            <person name="Hug L.A."/>
            <person name="Sharon I."/>
            <person name="Castelle C.J."/>
            <person name="Probst A.J."/>
            <person name="Thomas B.C."/>
            <person name="Singh A."/>
            <person name="Wilkins M.J."/>
            <person name="Karaoz U."/>
            <person name="Brodie E.L."/>
            <person name="Williams K.H."/>
            <person name="Hubbard S.S."/>
            <person name="Banfield J.F."/>
        </authorList>
    </citation>
    <scope>NUCLEOTIDE SEQUENCE [LARGE SCALE GENOMIC DNA]</scope>
</reference>
<dbReference type="AlphaFoldDB" id="A0A1G1YSX9"/>
<accession>A0A1G1YSX9</accession>
<name>A0A1G1YSX9_9BACT</name>
<gene>
    <name evidence="1" type="ORF">A2912_01550</name>
</gene>
<evidence type="ECO:0000313" key="1">
    <source>
        <dbReference type="EMBL" id="OGY55468.1"/>
    </source>
</evidence>
<sequence length="180" mass="21296">MTTTPKIVECFSLATKDEGNGKKHKGLLFVGRDDIKAEEYVQKAKVNLLLCELFKKERMDYKIPEEWFYSQYYCALAILAKFGVESRSQKCTALFLRYVKDTRLIEYGDEFIDRIMVYKEKNEETDVDEREKARYGSSVQSEEIMQRYNFMMDVCKRCISACEEIVFSDTEFRVPRELLE</sequence>
<dbReference type="Proteomes" id="UP000178122">
    <property type="component" value="Unassembled WGS sequence"/>
</dbReference>
<evidence type="ECO:0000313" key="2">
    <source>
        <dbReference type="Proteomes" id="UP000178122"/>
    </source>
</evidence>
<evidence type="ECO:0008006" key="3">
    <source>
        <dbReference type="Google" id="ProtNLM"/>
    </source>
</evidence>
<proteinExistence type="predicted"/>
<organism evidence="1 2">
    <name type="scientific">Candidatus Buchananbacteria bacterium RIFCSPLOWO2_01_FULL_40_23b</name>
    <dbReference type="NCBI Taxonomy" id="1797544"/>
    <lineage>
        <taxon>Bacteria</taxon>
        <taxon>Candidatus Buchananiibacteriota</taxon>
    </lineage>
</organism>
<protein>
    <recommendedName>
        <fullName evidence="3">HEPN domain-containing protein</fullName>
    </recommendedName>
</protein>